<reference evidence="2 3" key="1">
    <citation type="submission" date="2016-11" db="EMBL/GenBank/DDBJ databases">
        <title>Draft Genome Assembly of Colletotrichum chlorophyti a pathogen of herbaceous plants.</title>
        <authorList>
            <person name="Gan P."/>
            <person name="Narusaka M."/>
            <person name="Tsushima A."/>
            <person name="Narusaka Y."/>
            <person name="Takano Y."/>
            <person name="Shirasu K."/>
        </authorList>
    </citation>
    <scope>NUCLEOTIDE SEQUENCE [LARGE SCALE GENOMIC DNA]</scope>
    <source>
        <strain evidence="2 3">NTL11</strain>
    </source>
</reference>
<gene>
    <name evidence="2" type="ORF">CCHL11_07122</name>
</gene>
<dbReference type="AlphaFoldDB" id="A0A1Q8S0K9"/>
<comment type="caution">
    <text evidence="2">The sequence shown here is derived from an EMBL/GenBank/DDBJ whole genome shotgun (WGS) entry which is preliminary data.</text>
</comment>
<accession>A0A1Q8S0K9</accession>
<protein>
    <submittedName>
        <fullName evidence="2">Uncharacterized protein</fullName>
    </submittedName>
</protein>
<evidence type="ECO:0000313" key="3">
    <source>
        <dbReference type="Proteomes" id="UP000186583"/>
    </source>
</evidence>
<name>A0A1Q8S0K9_9PEZI</name>
<keyword evidence="1" id="KW-0472">Membrane</keyword>
<dbReference type="EMBL" id="MPGH01000046">
    <property type="protein sequence ID" value="OLN94132.1"/>
    <property type="molecule type" value="Genomic_DNA"/>
</dbReference>
<keyword evidence="1" id="KW-1133">Transmembrane helix</keyword>
<feature type="transmembrane region" description="Helical" evidence="1">
    <location>
        <begin position="44"/>
        <end position="62"/>
    </location>
</feature>
<feature type="non-terminal residue" evidence="2">
    <location>
        <position position="1"/>
    </location>
</feature>
<feature type="transmembrane region" description="Helical" evidence="1">
    <location>
        <begin position="16"/>
        <end position="38"/>
    </location>
</feature>
<evidence type="ECO:0000313" key="2">
    <source>
        <dbReference type="EMBL" id="OLN94132.1"/>
    </source>
</evidence>
<dbReference type="OrthoDB" id="10411637at2759"/>
<keyword evidence="3" id="KW-1185">Reference proteome</keyword>
<sequence>RYYLAIYIYTLNNRNLFIITKLFYIRPSFILVLYKVLYLLGSNTYYVTFVLEVISYILYIFLL</sequence>
<organism evidence="2 3">
    <name type="scientific">Colletotrichum chlorophyti</name>
    <dbReference type="NCBI Taxonomy" id="708187"/>
    <lineage>
        <taxon>Eukaryota</taxon>
        <taxon>Fungi</taxon>
        <taxon>Dikarya</taxon>
        <taxon>Ascomycota</taxon>
        <taxon>Pezizomycotina</taxon>
        <taxon>Sordariomycetes</taxon>
        <taxon>Hypocreomycetidae</taxon>
        <taxon>Glomerellales</taxon>
        <taxon>Glomerellaceae</taxon>
        <taxon>Colletotrichum</taxon>
    </lineage>
</organism>
<proteinExistence type="predicted"/>
<keyword evidence="1" id="KW-0812">Transmembrane</keyword>
<dbReference type="Proteomes" id="UP000186583">
    <property type="component" value="Unassembled WGS sequence"/>
</dbReference>
<evidence type="ECO:0000256" key="1">
    <source>
        <dbReference type="SAM" id="Phobius"/>
    </source>
</evidence>